<organism evidence="1 2">
    <name type="scientific">Dermatophagoides farinae</name>
    <name type="common">American house dust mite</name>
    <dbReference type="NCBI Taxonomy" id="6954"/>
    <lineage>
        <taxon>Eukaryota</taxon>
        <taxon>Metazoa</taxon>
        <taxon>Ecdysozoa</taxon>
        <taxon>Arthropoda</taxon>
        <taxon>Chelicerata</taxon>
        <taxon>Arachnida</taxon>
        <taxon>Acari</taxon>
        <taxon>Acariformes</taxon>
        <taxon>Sarcoptiformes</taxon>
        <taxon>Astigmata</taxon>
        <taxon>Psoroptidia</taxon>
        <taxon>Analgoidea</taxon>
        <taxon>Pyroglyphidae</taxon>
        <taxon>Dermatophagoidinae</taxon>
        <taxon>Dermatophagoides</taxon>
    </lineage>
</organism>
<protein>
    <submittedName>
        <fullName evidence="1">Uncharacterized protein</fullName>
    </submittedName>
</protein>
<dbReference type="Proteomes" id="UP000790347">
    <property type="component" value="Unassembled WGS sequence"/>
</dbReference>
<evidence type="ECO:0000313" key="2">
    <source>
        <dbReference type="Proteomes" id="UP000790347"/>
    </source>
</evidence>
<keyword evidence="2" id="KW-1185">Reference proteome</keyword>
<reference evidence="1" key="1">
    <citation type="submission" date="2013-05" db="EMBL/GenBank/DDBJ databases">
        <authorList>
            <person name="Yim A.K.Y."/>
            <person name="Chan T.F."/>
            <person name="Ji K.M."/>
            <person name="Liu X.Y."/>
            <person name="Zhou J.W."/>
            <person name="Li R.Q."/>
            <person name="Yang K.Y."/>
            <person name="Li J."/>
            <person name="Li M."/>
            <person name="Law P.T.W."/>
            <person name="Wu Y.L."/>
            <person name="Cai Z.L."/>
            <person name="Qin H."/>
            <person name="Bao Y."/>
            <person name="Leung R.K.K."/>
            <person name="Ng P.K.S."/>
            <person name="Zou J."/>
            <person name="Zhong X.J."/>
            <person name="Ran P.X."/>
            <person name="Zhong N.S."/>
            <person name="Liu Z.G."/>
            <person name="Tsui S.K.W."/>
        </authorList>
    </citation>
    <scope>NUCLEOTIDE SEQUENCE</scope>
    <source>
        <strain evidence="1">Derf</strain>
        <tissue evidence="1">Whole organism</tissue>
    </source>
</reference>
<evidence type="ECO:0000313" key="1">
    <source>
        <dbReference type="EMBL" id="KAH9520840.1"/>
    </source>
</evidence>
<sequence length="101" mass="11499">MLHHLIDYALEMFLIIIRLLLSLSFDRNSLFGRVNIIQHMLESSSSTQTELKLEMILSNRSIHLSRFSFCHLVKLLFDSGSLFTGFESILPVSCPPLSTSV</sequence>
<dbReference type="EMBL" id="ASGP02000002">
    <property type="protein sequence ID" value="KAH9520840.1"/>
    <property type="molecule type" value="Genomic_DNA"/>
</dbReference>
<accession>A0A922LA69</accession>
<gene>
    <name evidence="1" type="ORF">DERF_004524</name>
</gene>
<proteinExistence type="predicted"/>
<comment type="caution">
    <text evidence="1">The sequence shown here is derived from an EMBL/GenBank/DDBJ whole genome shotgun (WGS) entry which is preliminary data.</text>
</comment>
<reference evidence="1" key="2">
    <citation type="journal article" date="2022" name="Res Sq">
        <title>Comparative Genomics Reveals Insights into the Divergent Evolution of Astigmatic Mites and Household Pest Adaptations.</title>
        <authorList>
            <person name="Xiong Q."/>
            <person name="Wan A.T.-Y."/>
            <person name="Liu X.-Y."/>
            <person name="Fung C.S.-H."/>
            <person name="Xiao X."/>
            <person name="Malainual N."/>
            <person name="Hou J."/>
            <person name="Wang L."/>
            <person name="Wang M."/>
            <person name="Yang K."/>
            <person name="Cui Y."/>
            <person name="Leung E."/>
            <person name="Nong W."/>
            <person name="Shin S.-K."/>
            <person name="Au S."/>
            <person name="Jeong K.Y."/>
            <person name="Chew F.T."/>
            <person name="Hui J."/>
            <person name="Leung T.F."/>
            <person name="Tungtrongchitr A."/>
            <person name="Zhong N."/>
            <person name="Liu Z."/>
            <person name="Tsui S."/>
        </authorList>
    </citation>
    <scope>NUCLEOTIDE SEQUENCE</scope>
    <source>
        <strain evidence="1">Derf</strain>
        <tissue evidence="1">Whole organism</tissue>
    </source>
</reference>
<name>A0A922LA69_DERFA</name>
<dbReference type="AlphaFoldDB" id="A0A922LA69"/>